<dbReference type="EMBL" id="JAENIK010000013">
    <property type="protein sequence ID" value="MBK1818076.1"/>
    <property type="molecule type" value="Genomic_DNA"/>
</dbReference>
<dbReference type="Pfam" id="PF08843">
    <property type="entry name" value="AbiEii"/>
    <property type="match status" value="1"/>
</dbReference>
<comment type="caution">
    <text evidence="1">The sequence shown here is derived from an EMBL/GenBank/DDBJ whole genome shotgun (WGS) entry which is preliminary data.</text>
</comment>
<organism evidence="1 2">
    <name type="scientific">Luteolibacter yonseiensis</name>
    <dbReference type="NCBI Taxonomy" id="1144680"/>
    <lineage>
        <taxon>Bacteria</taxon>
        <taxon>Pseudomonadati</taxon>
        <taxon>Verrucomicrobiota</taxon>
        <taxon>Verrucomicrobiia</taxon>
        <taxon>Verrucomicrobiales</taxon>
        <taxon>Verrucomicrobiaceae</taxon>
        <taxon>Luteolibacter</taxon>
    </lineage>
</organism>
<evidence type="ECO:0000313" key="2">
    <source>
        <dbReference type="Proteomes" id="UP000600139"/>
    </source>
</evidence>
<keyword evidence="1" id="KW-0808">Transferase</keyword>
<name>A0A934VDJ0_9BACT</name>
<sequence>MLHFDAVPVALADLLKHLISLDALQDFALGGGTSLALRFGHRWSVDLDFFTTREFDPEVLFEDLELDHATVTGRARNTLTLDAGGVKLDLLRHAYPVIQPVEVIDGVRLISLPDIAAMKLNALANRGSKKDFYDLAELLEHHTLPQMLDFFSRKYRSSDPFTVIRSLAWFEDAELEPAPVALNGRDWAGVKNTARKAVGGL</sequence>
<protein>
    <submittedName>
        <fullName evidence="1">Nucleotidyl transferase AbiEii/AbiGii toxin family protein</fullName>
    </submittedName>
</protein>
<reference evidence="1" key="1">
    <citation type="submission" date="2021-01" db="EMBL/GenBank/DDBJ databases">
        <title>Modified the classification status of verrucomicrobia.</title>
        <authorList>
            <person name="Feng X."/>
        </authorList>
    </citation>
    <scope>NUCLEOTIDE SEQUENCE</scope>
    <source>
        <strain evidence="1">JCM 18052</strain>
    </source>
</reference>
<proteinExistence type="predicted"/>
<dbReference type="InterPro" id="IPR014942">
    <property type="entry name" value="AbiEii"/>
</dbReference>
<dbReference type="AlphaFoldDB" id="A0A934VDJ0"/>
<gene>
    <name evidence="1" type="ORF">JIN84_20810</name>
</gene>
<dbReference type="Proteomes" id="UP000600139">
    <property type="component" value="Unassembled WGS sequence"/>
</dbReference>
<dbReference type="GO" id="GO:0016740">
    <property type="term" value="F:transferase activity"/>
    <property type="evidence" value="ECO:0007669"/>
    <property type="project" value="UniProtKB-KW"/>
</dbReference>
<accession>A0A934VDJ0</accession>
<dbReference type="RefSeq" id="WP_200353031.1">
    <property type="nucleotide sequence ID" value="NZ_BAABHZ010000002.1"/>
</dbReference>
<evidence type="ECO:0000313" key="1">
    <source>
        <dbReference type="EMBL" id="MBK1818076.1"/>
    </source>
</evidence>
<keyword evidence="2" id="KW-1185">Reference proteome</keyword>